<evidence type="ECO:0000313" key="9">
    <source>
        <dbReference type="Proteomes" id="UP000198960"/>
    </source>
</evidence>
<dbReference type="GO" id="GO:0016301">
    <property type="term" value="F:kinase activity"/>
    <property type="evidence" value="ECO:0007669"/>
    <property type="project" value="UniProtKB-KW"/>
</dbReference>
<comment type="cofactor">
    <cofactor evidence="6">
        <name>Mg(2+)</name>
        <dbReference type="ChEBI" id="CHEBI:18420"/>
    </cofactor>
</comment>
<keyword evidence="4 6" id="KW-0520">NAD</keyword>
<evidence type="ECO:0000256" key="5">
    <source>
        <dbReference type="ARBA" id="ARBA00023239"/>
    </source>
</evidence>
<dbReference type="GO" id="GO:0052855">
    <property type="term" value="F:ADP-dependent NAD(P)H-hydrate dehydratase activity"/>
    <property type="evidence" value="ECO:0007669"/>
    <property type="project" value="UniProtKB-UniRule"/>
</dbReference>
<dbReference type="InterPro" id="IPR029056">
    <property type="entry name" value="Ribokinase-like"/>
</dbReference>
<dbReference type="GO" id="GO:0052856">
    <property type="term" value="F:NAD(P)HX epimerase activity"/>
    <property type="evidence" value="ECO:0007669"/>
    <property type="project" value="TreeGrafter"/>
</dbReference>
<reference evidence="9" key="1">
    <citation type="submission" date="2016-10" db="EMBL/GenBank/DDBJ databases">
        <authorList>
            <person name="Varghese N."/>
            <person name="Submissions S."/>
        </authorList>
    </citation>
    <scope>NUCLEOTIDE SEQUENCE [LARGE SCALE GENOMIC DNA]</scope>
    <source>
        <strain evidence="9">DSM 45413</strain>
    </source>
</reference>
<dbReference type="HAMAP" id="MF_01965">
    <property type="entry name" value="NADHX_dehydratase"/>
    <property type="match status" value="1"/>
</dbReference>
<keyword evidence="1 6" id="KW-0547">Nucleotide-binding</keyword>
<evidence type="ECO:0000256" key="6">
    <source>
        <dbReference type="HAMAP-Rule" id="MF_01965"/>
    </source>
</evidence>
<evidence type="ECO:0000259" key="7">
    <source>
        <dbReference type="PROSITE" id="PS51383"/>
    </source>
</evidence>
<dbReference type="SUPFAM" id="SSF53613">
    <property type="entry name" value="Ribokinase-like"/>
    <property type="match status" value="1"/>
</dbReference>
<dbReference type="NCBIfam" id="TIGR00196">
    <property type="entry name" value="yjeF_cterm"/>
    <property type="match status" value="1"/>
</dbReference>
<keyword evidence="9" id="KW-1185">Reference proteome</keyword>
<protein>
    <recommendedName>
        <fullName evidence="6">ADP-dependent (S)-NAD(P)H-hydrate dehydratase</fullName>
        <ecNumber evidence="6">4.2.1.136</ecNumber>
    </recommendedName>
    <alternativeName>
        <fullName evidence="6">ADP-dependent NAD(P)HX dehydratase</fullName>
    </alternativeName>
</protein>
<comment type="caution">
    <text evidence="6">Lacks conserved residue(s) required for the propagation of feature annotation.</text>
</comment>
<name>A0A1H8VI97_9ACTN</name>
<keyword evidence="8" id="KW-0808">Transferase</keyword>
<keyword evidence="2 6" id="KW-0067">ATP-binding</keyword>
<dbReference type="GO" id="GO:0005524">
    <property type="term" value="F:ATP binding"/>
    <property type="evidence" value="ECO:0007669"/>
    <property type="project" value="UniProtKB-KW"/>
</dbReference>
<evidence type="ECO:0000256" key="2">
    <source>
        <dbReference type="ARBA" id="ARBA00022840"/>
    </source>
</evidence>
<comment type="catalytic activity">
    <reaction evidence="6">
        <text>(6S)-NADPHX + ADP = AMP + phosphate + NADPH + H(+)</text>
        <dbReference type="Rhea" id="RHEA:32235"/>
        <dbReference type="ChEBI" id="CHEBI:15378"/>
        <dbReference type="ChEBI" id="CHEBI:43474"/>
        <dbReference type="ChEBI" id="CHEBI:57783"/>
        <dbReference type="ChEBI" id="CHEBI:64076"/>
        <dbReference type="ChEBI" id="CHEBI:456215"/>
        <dbReference type="ChEBI" id="CHEBI:456216"/>
        <dbReference type="EC" id="4.2.1.136"/>
    </reaction>
</comment>
<dbReference type="Proteomes" id="UP000198960">
    <property type="component" value="Unassembled WGS sequence"/>
</dbReference>
<dbReference type="CDD" id="cd01171">
    <property type="entry name" value="YXKO-related"/>
    <property type="match status" value="1"/>
</dbReference>
<keyword evidence="5 6" id="KW-0456">Lyase</keyword>
<keyword evidence="3 6" id="KW-0521">NADP</keyword>
<evidence type="ECO:0000256" key="4">
    <source>
        <dbReference type="ARBA" id="ARBA00023027"/>
    </source>
</evidence>
<comment type="catalytic activity">
    <reaction evidence="6">
        <text>(6S)-NADHX + ADP = AMP + phosphate + NADH + H(+)</text>
        <dbReference type="Rhea" id="RHEA:32223"/>
        <dbReference type="ChEBI" id="CHEBI:15378"/>
        <dbReference type="ChEBI" id="CHEBI:43474"/>
        <dbReference type="ChEBI" id="CHEBI:57945"/>
        <dbReference type="ChEBI" id="CHEBI:64074"/>
        <dbReference type="ChEBI" id="CHEBI:456215"/>
        <dbReference type="ChEBI" id="CHEBI:456216"/>
        <dbReference type="EC" id="4.2.1.136"/>
    </reaction>
</comment>
<organism evidence="8 9">
    <name type="scientific">Trujillonella endophytica</name>
    <dbReference type="NCBI Taxonomy" id="673521"/>
    <lineage>
        <taxon>Bacteria</taxon>
        <taxon>Bacillati</taxon>
        <taxon>Actinomycetota</taxon>
        <taxon>Actinomycetes</taxon>
        <taxon>Geodermatophilales</taxon>
        <taxon>Geodermatophilaceae</taxon>
        <taxon>Trujillonella</taxon>
    </lineage>
</organism>
<sequence length="301" mass="30407">MSPVPDRADDHEHDLVTPQLLRGWRLPAPTGGKESRGRILIVGGSAEVPGAVLLAAEAAMRAGAGKLQVATAASVASILSVALPEALVRGLPETSSGALAADGVDRLEDLVEGASAVLVGPGMTDVEEARRLTDRLLPSLDCPVVLDALGIASVTADPGCLQRLAGRAVLTPNPSELALTLHRDQAEVDDDLAGAALELARRTGVPVAVGGVTSWVASPGGSLWRDESGGAGLGVSGSGDVRAGVTAGLLARGAEPEQAAVWAAHLHGRAGERLAAAVGGLGFLARELPAEIPRVLAELEI</sequence>
<keyword evidence="8" id="KW-0418">Kinase</keyword>
<dbReference type="Gene3D" id="3.40.1190.20">
    <property type="match status" value="1"/>
</dbReference>
<dbReference type="AlphaFoldDB" id="A0A1H8VI97"/>
<feature type="binding site" evidence="6">
    <location>
        <position position="239"/>
    </location>
    <ligand>
        <name>AMP</name>
        <dbReference type="ChEBI" id="CHEBI:456215"/>
    </ligand>
</feature>
<dbReference type="InterPro" id="IPR000631">
    <property type="entry name" value="CARKD"/>
</dbReference>
<comment type="similarity">
    <text evidence="6">Belongs to the NnrD/CARKD family.</text>
</comment>
<gene>
    <name evidence="6" type="primary">nnrD</name>
    <name evidence="8" type="ORF">SAMN05660991_03574</name>
</gene>
<dbReference type="EC" id="4.2.1.136" evidence="6"/>
<dbReference type="GO" id="GO:0046496">
    <property type="term" value="P:nicotinamide nucleotide metabolic process"/>
    <property type="evidence" value="ECO:0007669"/>
    <property type="project" value="UniProtKB-UniRule"/>
</dbReference>
<proteinExistence type="inferred from homology"/>
<feature type="binding site" evidence="6">
    <location>
        <position position="122"/>
    </location>
    <ligand>
        <name>(6S)-NADPHX</name>
        <dbReference type="ChEBI" id="CHEBI:64076"/>
    </ligand>
</feature>
<evidence type="ECO:0000256" key="3">
    <source>
        <dbReference type="ARBA" id="ARBA00022857"/>
    </source>
</evidence>
<dbReference type="EMBL" id="FOEE01000012">
    <property type="protein sequence ID" value="SEP15182.1"/>
    <property type="molecule type" value="Genomic_DNA"/>
</dbReference>
<evidence type="ECO:0000313" key="8">
    <source>
        <dbReference type="EMBL" id="SEP15182.1"/>
    </source>
</evidence>
<feature type="domain" description="YjeF C-terminal" evidence="7">
    <location>
        <begin position="16"/>
        <end position="299"/>
    </location>
</feature>
<feature type="binding site" evidence="6">
    <location>
        <position position="51"/>
    </location>
    <ligand>
        <name>(6S)-NADPHX</name>
        <dbReference type="ChEBI" id="CHEBI:64076"/>
    </ligand>
</feature>
<comment type="function">
    <text evidence="6">Catalyzes the dehydration of the S-form of NAD(P)HX at the expense of ADP, which is converted to AMP. Together with NAD(P)HX epimerase, which catalyzes the epimerization of the S- and R-forms, the enzyme allows the repair of both epimers of NAD(P)HX, a damaged form of NAD(P)H that is a result of enzymatic or heat-dependent hydration.</text>
</comment>
<dbReference type="STRING" id="673521.SAMN05660991_03574"/>
<dbReference type="GO" id="GO:0110051">
    <property type="term" value="P:metabolite repair"/>
    <property type="evidence" value="ECO:0007669"/>
    <property type="project" value="TreeGrafter"/>
</dbReference>
<comment type="subunit">
    <text evidence="6">Homotetramer.</text>
</comment>
<dbReference type="PANTHER" id="PTHR12592:SF0">
    <property type="entry name" value="ATP-DEPENDENT (S)-NAD(P)H-HYDRATE DEHYDRATASE"/>
    <property type="match status" value="1"/>
</dbReference>
<dbReference type="Pfam" id="PF01256">
    <property type="entry name" value="Carb_kinase"/>
    <property type="match status" value="1"/>
</dbReference>
<accession>A0A1H8VI97</accession>
<feature type="binding site" evidence="6">
    <location>
        <position position="240"/>
    </location>
    <ligand>
        <name>(6S)-NADPHX</name>
        <dbReference type="ChEBI" id="CHEBI:64076"/>
    </ligand>
</feature>
<dbReference type="PANTHER" id="PTHR12592">
    <property type="entry name" value="ATP-DEPENDENT (S)-NAD(P)H-HYDRATE DEHYDRATASE FAMILY MEMBER"/>
    <property type="match status" value="1"/>
</dbReference>
<dbReference type="PROSITE" id="PS51383">
    <property type="entry name" value="YJEF_C_3"/>
    <property type="match status" value="1"/>
</dbReference>
<evidence type="ECO:0000256" key="1">
    <source>
        <dbReference type="ARBA" id="ARBA00022741"/>
    </source>
</evidence>